<dbReference type="FunFam" id="2.10.25.10:FF:000118">
    <property type="entry name" value="protein delta homolog 2"/>
    <property type="match status" value="1"/>
</dbReference>
<evidence type="ECO:0000256" key="3">
    <source>
        <dbReference type="ARBA" id="ARBA00022737"/>
    </source>
</evidence>
<dbReference type="PANTHER" id="PTHR24033:SF232">
    <property type="entry name" value="LAMININ SUBUNIT GAMMA-2-RELATED"/>
    <property type="match status" value="1"/>
</dbReference>
<comment type="function">
    <text evidence="7">Putative Notch ligand involved in the mediation of Notch signaling.</text>
</comment>
<dbReference type="GO" id="GO:0007154">
    <property type="term" value="P:cell communication"/>
    <property type="evidence" value="ECO:0007669"/>
    <property type="project" value="InterPro"/>
</dbReference>
<feature type="domain" description="EGF-like" evidence="10">
    <location>
        <begin position="151"/>
        <end position="190"/>
    </location>
</feature>
<evidence type="ECO:0000256" key="1">
    <source>
        <dbReference type="ARBA" id="ARBA00022473"/>
    </source>
</evidence>
<dbReference type="Gene3D" id="2.10.25.140">
    <property type="match status" value="1"/>
</dbReference>
<dbReference type="CDD" id="cd00054">
    <property type="entry name" value="EGF_CA"/>
    <property type="match status" value="1"/>
</dbReference>
<sequence>MRHEPNKAIMFRSENFLQLLPSSDVLRIIEEKGETKIEYDVKVECGKNYYGQECAIFCSPNIGSFHFKCSPDGRRLCEDGWSGQNCDDPICANGCVNGYCISPGICKCRNGWQGNSCDRCKPQDGCQHGYCIKPNECICEKNWGGTYCDRDLDYCFHNSPCLNGGKCSSGGLQNYYYCNCTDGFRGQNCEIKLDPCATVNCGKYGECKVLNSEKKYMCYCDVTHYGDHCEHRVDKDNPVDGIHNNSNEEEVLQGDIVCSEKKCEPRDCSHNNSIFENSAICPNDQHCVIVAEDECLKEKCYYPRGRCLSLLQISSETARRICRERLDDGNQNMQGCARMYLEFDIDNLLPGTTSGDVCFHLLLDANGSNITHVGFDCKLIMANRVRVDLVALQFPTNVVMIKNFLKDRILSRLTISQILAAVIQIDDNDNHDEGEHPMLDAILTFRNSAISPTTNFTSLTTKQMLVIIICLLLLIILILLNISVVKNPRLCARKSCEELLSNNNLLELQVKQPNQVYATQALVKFEKSRRNASSDGTQDCSATELFDPMTANRHQEENEYNARILEQRRMKSKLPNLHDNSILNPTRLQLTGNNV</sequence>
<keyword evidence="7" id="KW-0732">Signal</keyword>
<evidence type="ECO:0000313" key="12">
    <source>
        <dbReference type="EMBL" id="VDK75360.1"/>
    </source>
</evidence>
<evidence type="ECO:0000256" key="6">
    <source>
        <dbReference type="PROSITE-ProRule" id="PRU00377"/>
    </source>
</evidence>
<dbReference type="STRING" id="42156.A0A3P6T7B9"/>
<dbReference type="GO" id="GO:0005509">
    <property type="term" value="F:calcium ion binding"/>
    <property type="evidence" value="ECO:0007669"/>
    <property type="project" value="InterPro"/>
</dbReference>
<evidence type="ECO:0000256" key="9">
    <source>
        <dbReference type="SAM" id="Phobius"/>
    </source>
</evidence>
<organism evidence="12 13">
    <name type="scientific">Litomosoides sigmodontis</name>
    <name type="common">Filarial nematode worm</name>
    <dbReference type="NCBI Taxonomy" id="42156"/>
    <lineage>
        <taxon>Eukaryota</taxon>
        <taxon>Metazoa</taxon>
        <taxon>Ecdysozoa</taxon>
        <taxon>Nematoda</taxon>
        <taxon>Chromadorea</taxon>
        <taxon>Rhabditida</taxon>
        <taxon>Spirurina</taxon>
        <taxon>Spiruromorpha</taxon>
        <taxon>Filarioidea</taxon>
        <taxon>Onchocercidae</taxon>
        <taxon>Litomosoides</taxon>
    </lineage>
</organism>
<name>A0A3P6T7B9_LITSI</name>
<keyword evidence="7 9" id="KW-0472">Membrane</keyword>
<feature type="compositionally biased region" description="Polar residues" evidence="8">
    <location>
        <begin position="578"/>
        <end position="595"/>
    </location>
</feature>
<dbReference type="SMART" id="SM00051">
    <property type="entry name" value="DSL"/>
    <property type="match status" value="1"/>
</dbReference>
<dbReference type="PROSITE" id="PS01186">
    <property type="entry name" value="EGF_2"/>
    <property type="match status" value="1"/>
</dbReference>
<dbReference type="PROSITE" id="PS00022">
    <property type="entry name" value="EGF_1"/>
    <property type="match status" value="3"/>
</dbReference>
<feature type="domain" description="EGF-like" evidence="10">
    <location>
        <begin position="192"/>
        <end position="230"/>
    </location>
</feature>
<comment type="subcellular location">
    <subcellularLocation>
        <location evidence="7">Membrane</location>
        <topology evidence="7">Single-pass type I membrane protein</topology>
    </subcellularLocation>
</comment>
<feature type="transmembrane region" description="Helical" evidence="9">
    <location>
        <begin position="464"/>
        <end position="485"/>
    </location>
</feature>
<feature type="disulfide bond" evidence="5">
    <location>
        <begin position="161"/>
        <end position="178"/>
    </location>
</feature>
<reference evidence="12 13" key="1">
    <citation type="submission" date="2018-08" db="EMBL/GenBank/DDBJ databases">
        <authorList>
            <person name="Laetsch R D."/>
            <person name="Stevens L."/>
            <person name="Kumar S."/>
            <person name="Blaxter L. M."/>
        </authorList>
    </citation>
    <scope>NUCLEOTIDE SEQUENCE [LARGE SCALE GENOMIC DNA]</scope>
</reference>
<feature type="disulfide bond" evidence="5">
    <location>
        <begin position="108"/>
        <end position="117"/>
    </location>
</feature>
<protein>
    <recommendedName>
        <fullName evidence="7">Delta-like protein</fullName>
    </recommendedName>
</protein>
<feature type="disulfide bond" evidence="5">
    <location>
        <begin position="201"/>
        <end position="218"/>
    </location>
</feature>
<evidence type="ECO:0000259" key="10">
    <source>
        <dbReference type="PROSITE" id="PS50026"/>
    </source>
</evidence>
<keyword evidence="13" id="KW-1185">Reference proteome</keyword>
<feature type="domain" description="DSL" evidence="11">
    <location>
        <begin position="43"/>
        <end position="86"/>
    </location>
</feature>
<dbReference type="OMA" id="PICANGC"/>
<feature type="domain" description="EGF-like" evidence="10">
    <location>
        <begin position="87"/>
        <end position="118"/>
    </location>
</feature>
<gene>
    <name evidence="12" type="ORF">NLS_LOCUS2875</name>
</gene>
<dbReference type="InterPro" id="IPR000742">
    <property type="entry name" value="EGF"/>
</dbReference>
<dbReference type="OrthoDB" id="5813299at2759"/>
<feature type="region of interest" description="Disordered" evidence="8">
    <location>
        <begin position="576"/>
        <end position="595"/>
    </location>
</feature>
<dbReference type="PROSITE" id="PS51051">
    <property type="entry name" value="DSL"/>
    <property type="match status" value="1"/>
</dbReference>
<dbReference type="EMBL" id="UYRX01000142">
    <property type="protein sequence ID" value="VDK75360.1"/>
    <property type="molecule type" value="Genomic_DNA"/>
</dbReference>
<keyword evidence="3 7" id="KW-0677">Repeat</keyword>
<dbReference type="Pfam" id="PF21700">
    <property type="entry name" value="EGF_DL_JAG"/>
    <property type="match status" value="1"/>
</dbReference>
<evidence type="ECO:0000256" key="4">
    <source>
        <dbReference type="ARBA" id="ARBA00023157"/>
    </source>
</evidence>
<feature type="disulfide bond" evidence="6">
    <location>
        <begin position="77"/>
        <end position="86"/>
    </location>
</feature>
<dbReference type="InterPro" id="IPR001774">
    <property type="entry name" value="DSL"/>
</dbReference>
<keyword evidence="7 9" id="KW-0812">Transmembrane</keyword>
<evidence type="ECO:0000256" key="8">
    <source>
        <dbReference type="SAM" id="MobiDB-lite"/>
    </source>
</evidence>
<evidence type="ECO:0000259" key="11">
    <source>
        <dbReference type="PROSITE" id="PS51051"/>
    </source>
</evidence>
<dbReference type="InterPro" id="IPR001881">
    <property type="entry name" value="EGF-like_Ca-bd_dom"/>
</dbReference>
<dbReference type="SMART" id="SM00179">
    <property type="entry name" value="EGF_CA"/>
    <property type="match status" value="1"/>
</dbReference>
<accession>A0A3P6T7B9</accession>
<dbReference type="InterPro" id="IPR051830">
    <property type="entry name" value="NOTCH_homolog"/>
</dbReference>
<dbReference type="PROSITE" id="PS50026">
    <property type="entry name" value="EGF_3"/>
    <property type="match status" value="3"/>
</dbReference>
<feature type="disulfide bond" evidence="5">
    <location>
        <begin position="180"/>
        <end position="189"/>
    </location>
</feature>
<keyword evidence="1 7" id="KW-0217">Developmental protein</keyword>
<proteinExistence type="predicted"/>
<dbReference type="SUPFAM" id="SSF57196">
    <property type="entry name" value="EGF/Laminin"/>
    <property type="match status" value="2"/>
</dbReference>
<dbReference type="Proteomes" id="UP000277928">
    <property type="component" value="Unassembled WGS sequence"/>
</dbReference>
<dbReference type="Pfam" id="PF01414">
    <property type="entry name" value="DSL"/>
    <property type="match status" value="1"/>
</dbReference>
<evidence type="ECO:0000256" key="5">
    <source>
        <dbReference type="PROSITE-ProRule" id="PRU00076"/>
    </source>
</evidence>
<keyword evidence="2 5" id="KW-0245">EGF-like domain</keyword>
<feature type="disulfide bond" evidence="5">
    <location>
        <begin position="220"/>
        <end position="229"/>
    </location>
</feature>
<dbReference type="AlphaFoldDB" id="A0A3P6T7B9"/>
<comment type="caution">
    <text evidence="5">Lacks conserved residue(s) required for the propagation of feature annotation.</text>
</comment>
<dbReference type="Gene3D" id="2.10.25.10">
    <property type="entry name" value="Laminin"/>
    <property type="match status" value="2"/>
</dbReference>
<dbReference type="GO" id="GO:0016020">
    <property type="term" value="C:membrane"/>
    <property type="evidence" value="ECO:0007669"/>
    <property type="project" value="UniProtKB-SubCell"/>
</dbReference>
<dbReference type="PANTHER" id="PTHR24033">
    <property type="entry name" value="EGF-LIKE DOMAIN-CONTAINING PROTEIN"/>
    <property type="match status" value="1"/>
</dbReference>
<feature type="disulfide bond" evidence="6">
    <location>
        <begin position="45"/>
        <end position="54"/>
    </location>
</feature>
<evidence type="ECO:0000256" key="7">
    <source>
        <dbReference type="RuleBase" id="RU280815"/>
    </source>
</evidence>
<keyword evidence="4 5" id="KW-1015">Disulfide bond</keyword>
<evidence type="ECO:0000256" key="2">
    <source>
        <dbReference type="ARBA" id="ARBA00022536"/>
    </source>
</evidence>
<keyword evidence="7 9" id="KW-1133">Transmembrane helix</keyword>
<dbReference type="SMART" id="SM00181">
    <property type="entry name" value="EGF"/>
    <property type="match status" value="4"/>
</dbReference>
<evidence type="ECO:0000313" key="13">
    <source>
        <dbReference type="Proteomes" id="UP000277928"/>
    </source>
</evidence>